<dbReference type="AlphaFoldDB" id="A0A382A2K4"/>
<evidence type="ECO:0000313" key="1">
    <source>
        <dbReference type="EMBL" id="SVA95461.1"/>
    </source>
</evidence>
<dbReference type="InterPro" id="IPR015424">
    <property type="entry name" value="PyrdxlP-dep_Trfase"/>
</dbReference>
<dbReference type="InterPro" id="IPR015422">
    <property type="entry name" value="PyrdxlP-dep_Trfase_small"/>
</dbReference>
<dbReference type="InterPro" id="IPR000653">
    <property type="entry name" value="DegT/StrS_aminotransferase"/>
</dbReference>
<sequence>MTQKIPSFISDINNEMIDAAVHALENEKFILGESVFKFEEEFAKYIGTKNAISVNSGSSALHLSLLSVNISNNSKVITSTNSFIASSNTILSTGAEPILSDIDESDGNLDMKNNQTNVDAIIPIHIYGNPCDFESVKEFAETKKIPIIEDACQAHGATYKGKKVGSLGQLGCFSFYPTKNMTVGGDGGMITTDDDDLAKTLISLRDNGRKESNRSIHEKFGFTMRLNTVNAAIGRVELKNLDEKNKRRTEIAGIYEKNLSKNILLSTNKLGQSVFHQIVIKHKERDKIKNHLLENGIGTAIHYAVPIHKQPIYSNLNLSLPVSETFANQV</sequence>
<dbReference type="GO" id="GO:0000271">
    <property type="term" value="P:polysaccharide biosynthetic process"/>
    <property type="evidence" value="ECO:0007669"/>
    <property type="project" value="TreeGrafter"/>
</dbReference>
<dbReference type="EMBL" id="UINC01023561">
    <property type="protein sequence ID" value="SVA95461.1"/>
    <property type="molecule type" value="Genomic_DNA"/>
</dbReference>
<organism evidence="1">
    <name type="scientific">marine metagenome</name>
    <dbReference type="NCBI Taxonomy" id="408172"/>
    <lineage>
        <taxon>unclassified sequences</taxon>
        <taxon>metagenomes</taxon>
        <taxon>ecological metagenomes</taxon>
    </lineage>
</organism>
<protein>
    <recommendedName>
        <fullName evidence="2">Erythromycin biosynthesis sensory transduction protein eryC1</fullName>
    </recommendedName>
</protein>
<dbReference type="PANTHER" id="PTHR30244:SF34">
    <property type="entry name" value="DTDP-4-AMINO-4,6-DIDEOXYGALACTOSE TRANSAMINASE"/>
    <property type="match status" value="1"/>
</dbReference>
<reference evidence="1" key="1">
    <citation type="submission" date="2018-05" db="EMBL/GenBank/DDBJ databases">
        <authorList>
            <person name="Lanie J.A."/>
            <person name="Ng W.-L."/>
            <person name="Kazmierczak K.M."/>
            <person name="Andrzejewski T.M."/>
            <person name="Davidsen T.M."/>
            <person name="Wayne K.J."/>
            <person name="Tettelin H."/>
            <person name="Glass J.I."/>
            <person name="Rusch D."/>
            <person name="Podicherti R."/>
            <person name="Tsui H.-C.T."/>
            <person name="Winkler M.E."/>
        </authorList>
    </citation>
    <scope>NUCLEOTIDE SEQUENCE</scope>
</reference>
<proteinExistence type="predicted"/>
<dbReference type="GO" id="GO:0008483">
    <property type="term" value="F:transaminase activity"/>
    <property type="evidence" value="ECO:0007669"/>
    <property type="project" value="TreeGrafter"/>
</dbReference>
<dbReference type="Pfam" id="PF01041">
    <property type="entry name" value="DegT_DnrJ_EryC1"/>
    <property type="match status" value="1"/>
</dbReference>
<dbReference type="InterPro" id="IPR015421">
    <property type="entry name" value="PyrdxlP-dep_Trfase_major"/>
</dbReference>
<dbReference type="Gene3D" id="3.40.640.10">
    <property type="entry name" value="Type I PLP-dependent aspartate aminotransferase-like (Major domain)"/>
    <property type="match status" value="1"/>
</dbReference>
<dbReference type="CDD" id="cd00616">
    <property type="entry name" value="AHBA_syn"/>
    <property type="match status" value="1"/>
</dbReference>
<gene>
    <name evidence="1" type="ORF">METZ01_LOCUS148315</name>
</gene>
<name>A0A382A2K4_9ZZZZ</name>
<feature type="non-terminal residue" evidence="1">
    <location>
        <position position="330"/>
    </location>
</feature>
<evidence type="ECO:0008006" key="2">
    <source>
        <dbReference type="Google" id="ProtNLM"/>
    </source>
</evidence>
<dbReference type="PANTHER" id="PTHR30244">
    <property type="entry name" value="TRANSAMINASE"/>
    <property type="match status" value="1"/>
</dbReference>
<dbReference type="GO" id="GO:0030170">
    <property type="term" value="F:pyridoxal phosphate binding"/>
    <property type="evidence" value="ECO:0007669"/>
    <property type="project" value="TreeGrafter"/>
</dbReference>
<dbReference type="SUPFAM" id="SSF53383">
    <property type="entry name" value="PLP-dependent transferases"/>
    <property type="match status" value="1"/>
</dbReference>
<accession>A0A382A2K4</accession>
<dbReference type="Gene3D" id="3.90.1150.10">
    <property type="entry name" value="Aspartate Aminotransferase, domain 1"/>
    <property type="match status" value="1"/>
</dbReference>
<dbReference type="PIRSF" id="PIRSF000390">
    <property type="entry name" value="PLP_StrS"/>
    <property type="match status" value="1"/>
</dbReference>